<protein>
    <submittedName>
        <fullName evidence="1">Uncharacterized protein</fullName>
    </submittedName>
</protein>
<gene>
    <name evidence="1" type="ORF">FIBSPDRAFT_860995</name>
</gene>
<dbReference type="Proteomes" id="UP000076532">
    <property type="component" value="Unassembled WGS sequence"/>
</dbReference>
<accession>A0A166JPQ3</accession>
<keyword evidence="2" id="KW-1185">Reference proteome</keyword>
<proteinExistence type="predicted"/>
<reference evidence="1 2" key="1">
    <citation type="journal article" date="2016" name="Mol. Biol. Evol.">
        <title>Comparative Genomics of Early-Diverging Mushroom-Forming Fungi Provides Insights into the Origins of Lignocellulose Decay Capabilities.</title>
        <authorList>
            <person name="Nagy L.G."/>
            <person name="Riley R."/>
            <person name="Tritt A."/>
            <person name="Adam C."/>
            <person name="Daum C."/>
            <person name="Floudas D."/>
            <person name="Sun H."/>
            <person name="Yadav J.S."/>
            <person name="Pangilinan J."/>
            <person name="Larsson K.H."/>
            <person name="Matsuura K."/>
            <person name="Barry K."/>
            <person name="Labutti K."/>
            <person name="Kuo R."/>
            <person name="Ohm R.A."/>
            <person name="Bhattacharya S.S."/>
            <person name="Shirouzu T."/>
            <person name="Yoshinaga Y."/>
            <person name="Martin F.M."/>
            <person name="Grigoriev I.V."/>
            <person name="Hibbett D.S."/>
        </authorList>
    </citation>
    <scope>NUCLEOTIDE SEQUENCE [LARGE SCALE GENOMIC DNA]</scope>
    <source>
        <strain evidence="1 2">CBS 109695</strain>
    </source>
</reference>
<dbReference type="AlphaFoldDB" id="A0A166JPQ3"/>
<evidence type="ECO:0000313" key="1">
    <source>
        <dbReference type="EMBL" id="KZP21083.1"/>
    </source>
</evidence>
<evidence type="ECO:0000313" key="2">
    <source>
        <dbReference type="Proteomes" id="UP000076532"/>
    </source>
</evidence>
<dbReference type="EMBL" id="KV417550">
    <property type="protein sequence ID" value="KZP21083.1"/>
    <property type="molecule type" value="Genomic_DNA"/>
</dbReference>
<sequence length="63" mass="7085">MSPHSRWLSTALRYENASICHPDSELHFFAMFSKCCEVRCGFLRLASSVQATLEIHLAVLDAS</sequence>
<name>A0A166JPQ3_9AGAM</name>
<organism evidence="1 2">
    <name type="scientific">Athelia psychrophila</name>
    <dbReference type="NCBI Taxonomy" id="1759441"/>
    <lineage>
        <taxon>Eukaryota</taxon>
        <taxon>Fungi</taxon>
        <taxon>Dikarya</taxon>
        <taxon>Basidiomycota</taxon>
        <taxon>Agaricomycotina</taxon>
        <taxon>Agaricomycetes</taxon>
        <taxon>Agaricomycetidae</taxon>
        <taxon>Atheliales</taxon>
        <taxon>Atheliaceae</taxon>
        <taxon>Athelia</taxon>
    </lineage>
</organism>